<reference evidence="2" key="1">
    <citation type="submission" date="2021-06" db="EMBL/GenBank/DDBJ databases">
        <authorList>
            <person name="Kallberg Y."/>
            <person name="Tangrot J."/>
            <person name="Rosling A."/>
        </authorList>
    </citation>
    <scope>NUCLEOTIDE SEQUENCE</scope>
    <source>
        <strain evidence="2">IN212</strain>
    </source>
</reference>
<feature type="region of interest" description="Disordered" evidence="1">
    <location>
        <begin position="61"/>
        <end position="82"/>
    </location>
</feature>
<comment type="caution">
    <text evidence="2">The sequence shown here is derived from an EMBL/GenBank/DDBJ whole genome shotgun (WGS) entry which is preliminary data.</text>
</comment>
<dbReference type="Proteomes" id="UP000789396">
    <property type="component" value="Unassembled WGS sequence"/>
</dbReference>
<feature type="non-terminal residue" evidence="2">
    <location>
        <position position="82"/>
    </location>
</feature>
<evidence type="ECO:0000313" key="3">
    <source>
        <dbReference type="Proteomes" id="UP000789396"/>
    </source>
</evidence>
<dbReference type="EMBL" id="CAJVPZ010066596">
    <property type="protein sequence ID" value="CAG8796286.1"/>
    <property type="molecule type" value="Genomic_DNA"/>
</dbReference>
<evidence type="ECO:0000256" key="1">
    <source>
        <dbReference type="SAM" id="MobiDB-lite"/>
    </source>
</evidence>
<proteinExistence type="predicted"/>
<protein>
    <submittedName>
        <fullName evidence="2">7951_t:CDS:1</fullName>
    </submittedName>
</protein>
<dbReference type="AlphaFoldDB" id="A0A9N9P719"/>
<sequence length="82" mass="9698">YRGEIENIELGFGDHIDYEIDEITNSLQSDYSKERNASINKIDNEIDYKADDRNNEIDNEMDNEAEFEDDEAEFDKIDEIKE</sequence>
<organism evidence="2 3">
    <name type="scientific">Racocetra fulgida</name>
    <dbReference type="NCBI Taxonomy" id="60492"/>
    <lineage>
        <taxon>Eukaryota</taxon>
        <taxon>Fungi</taxon>
        <taxon>Fungi incertae sedis</taxon>
        <taxon>Mucoromycota</taxon>
        <taxon>Glomeromycotina</taxon>
        <taxon>Glomeromycetes</taxon>
        <taxon>Diversisporales</taxon>
        <taxon>Gigasporaceae</taxon>
        <taxon>Racocetra</taxon>
    </lineage>
</organism>
<feature type="non-terminal residue" evidence="2">
    <location>
        <position position="1"/>
    </location>
</feature>
<accession>A0A9N9P719</accession>
<keyword evidence="3" id="KW-1185">Reference proteome</keyword>
<name>A0A9N9P719_9GLOM</name>
<feature type="compositionally biased region" description="Acidic residues" evidence="1">
    <location>
        <begin position="61"/>
        <end position="73"/>
    </location>
</feature>
<gene>
    <name evidence="2" type="ORF">RFULGI_LOCUS17252</name>
</gene>
<evidence type="ECO:0000313" key="2">
    <source>
        <dbReference type="EMBL" id="CAG8796286.1"/>
    </source>
</evidence>